<dbReference type="STRING" id="762968.HMPREF9441_01372"/>
<organism evidence="1 2">
    <name type="scientific">Paraprevotella clara YIT 11840</name>
    <dbReference type="NCBI Taxonomy" id="762968"/>
    <lineage>
        <taxon>Bacteria</taxon>
        <taxon>Pseudomonadati</taxon>
        <taxon>Bacteroidota</taxon>
        <taxon>Bacteroidia</taxon>
        <taxon>Bacteroidales</taxon>
        <taxon>Prevotellaceae</taxon>
        <taxon>Paraprevotella</taxon>
    </lineage>
</organism>
<dbReference type="eggNOG" id="ENOG502ZZAW">
    <property type="taxonomic scope" value="Bacteria"/>
</dbReference>
<evidence type="ECO:0000313" key="2">
    <source>
        <dbReference type="Proteomes" id="UP000003598"/>
    </source>
</evidence>
<accession>G5SPT8</accession>
<dbReference type="EMBL" id="AFFY01000020">
    <property type="protein sequence ID" value="EHH00654.1"/>
    <property type="molecule type" value="Genomic_DNA"/>
</dbReference>
<gene>
    <name evidence="1" type="ORF">HMPREF9441_01372</name>
</gene>
<sequence>MSSTNGTIHIGKPYIETLESAVNGKAVRLCADITKINHNAASSKKSTLYFEFEERFAPYLCHERSDAFVLGLLIMAMEDNYDVEYEVPLSEKLYYQLSIYFIPMVSKYNAEKLSNIQLKGTVSDKPVENLGKVATGCSGGVDSFYTIVRHNKEHVSKSFQLTHLVFSSTGTMDNNSKRIAEYYRKQLEEVKGIAKDIGCDTIGCYSNLHEYYRYPYWGFCNFFTPVYGSVVLAIQKLVKTYFVSSGDSIEYFHLDLSKVHGHDGSVFDVYTVGCMNTENLSFYSTGVECSRIEKEDYISSDKAACKHLNVCGMEINGVEKTWKKRNCGICNKCLRTMVQLYVLGKLERFGEVFDIECFYKYKRQRIGQMIASNKISYVSETVRMAKKNHVKIGITPYLWAWLVYKPQRNLAHLLSRVRWMRRLYYQWNLDYKIHGYRDNAKYEAIKKDLNL</sequence>
<dbReference type="HOGENOM" id="CLU_054716_0_0_10"/>
<proteinExistence type="predicted"/>
<dbReference type="Proteomes" id="UP000003598">
    <property type="component" value="Unassembled WGS sequence"/>
</dbReference>
<dbReference type="RefSeq" id="WP_008619089.1">
    <property type="nucleotide sequence ID" value="NZ_JH376595.1"/>
</dbReference>
<dbReference type="AlphaFoldDB" id="G5SPT8"/>
<name>G5SPT8_9BACT</name>
<protein>
    <submittedName>
        <fullName evidence="1">Uncharacterized protein</fullName>
    </submittedName>
</protein>
<reference evidence="1 2" key="1">
    <citation type="submission" date="2011-03" db="EMBL/GenBank/DDBJ databases">
        <authorList>
            <person name="Weinstock G."/>
            <person name="Sodergren E."/>
            <person name="Clifton S."/>
            <person name="Fulton L."/>
            <person name="Fulton B."/>
            <person name="Courtney L."/>
            <person name="Fronick C."/>
            <person name="Harrison M."/>
            <person name="Strong C."/>
            <person name="Farmer C."/>
            <person name="Delahaunty K."/>
            <person name="Markovic C."/>
            <person name="Hall O."/>
            <person name="Minx P."/>
            <person name="Tomlinson C."/>
            <person name="Mitreva M."/>
            <person name="Hou S."/>
            <person name="Chen J."/>
            <person name="Wollam A."/>
            <person name="Pepin K.H."/>
            <person name="Johnson M."/>
            <person name="Bhonagiri V."/>
            <person name="Zhang X."/>
            <person name="Suruliraj S."/>
            <person name="Warren W."/>
            <person name="Chinwalla A."/>
            <person name="Mardis E.R."/>
            <person name="Wilson R.K."/>
        </authorList>
    </citation>
    <scope>NUCLEOTIDE SEQUENCE [LARGE SCALE GENOMIC DNA]</scope>
    <source>
        <strain evidence="1 2">YIT 11840</strain>
    </source>
</reference>
<dbReference type="OrthoDB" id="396512at2"/>
<dbReference type="PATRIC" id="fig|762968.3.peg.1223"/>
<comment type="caution">
    <text evidence="1">The sequence shown here is derived from an EMBL/GenBank/DDBJ whole genome shotgun (WGS) entry which is preliminary data.</text>
</comment>
<dbReference type="GeneID" id="93556944"/>
<keyword evidence="2" id="KW-1185">Reference proteome</keyword>
<evidence type="ECO:0000313" key="1">
    <source>
        <dbReference type="EMBL" id="EHH00654.1"/>
    </source>
</evidence>